<keyword evidence="5" id="KW-0547">Nucleotide-binding</keyword>
<dbReference type="InterPro" id="IPR023753">
    <property type="entry name" value="FAD/NAD-binding_dom"/>
</dbReference>
<feature type="binding site" evidence="5">
    <location>
        <position position="311"/>
    </location>
    <ligand>
        <name>FAD</name>
        <dbReference type="ChEBI" id="CHEBI:57692"/>
    </ligand>
</feature>
<feature type="binding site" evidence="5">
    <location>
        <position position="53"/>
    </location>
    <ligand>
        <name>FAD</name>
        <dbReference type="ChEBI" id="CHEBI:57692"/>
    </ligand>
</feature>
<evidence type="ECO:0000256" key="2">
    <source>
        <dbReference type="ARBA" id="ARBA00022630"/>
    </source>
</evidence>
<feature type="domain" description="Pyridine nucleotide-disulphide oxidoreductase dimerisation" evidence="7">
    <location>
        <begin position="349"/>
        <end position="466"/>
    </location>
</feature>
<dbReference type="InterPro" id="IPR016156">
    <property type="entry name" value="FAD/NAD-linked_Rdtase_dimer_sf"/>
</dbReference>
<organism evidence="9 10">
    <name type="scientific">Oceanisphaera profunda</name>
    <dbReference type="NCBI Taxonomy" id="1416627"/>
    <lineage>
        <taxon>Bacteria</taxon>
        <taxon>Pseudomonadati</taxon>
        <taxon>Pseudomonadota</taxon>
        <taxon>Gammaproteobacteria</taxon>
        <taxon>Aeromonadales</taxon>
        <taxon>Aeromonadaceae</taxon>
        <taxon>Oceanisphaera</taxon>
    </lineage>
</organism>
<dbReference type="RefSeq" id="WP_087035055.1">
    <property type="nucleotide sequence ID" value="NZ_CP021377.1"/>
</dbReference>
<dbReference type="InterPro" id="IPR036188">
    <property type="entry name" value="FAD/NAD-bd_sf"/>
</dbReference>
<dbReference type="SUPFAM" id="SSF55424">
    <property type="entry name" value="FAD/NAD-linked reductases, dimerisation (C-terminal) domain"/>
    <property type="match status" value="1"/>
</dbReference>
<dbReference type="NCBIfam" id="NF004939">
    <property type="entry name" value="PRK06292.1-1"/>
    <property type="match status" value="1"/>
</dbReference>
<dbReference type="OrthoDB" id="9800167at2"/>
<dbReference type="EMBL" id="CP021377">
    <property type="protein sequence ID" value="ART81967.1"/>
    <property type="molecule type" value="Genomic_DNA"/>
</dbReference>
<dbReference type="InterPro" id="IPR001100">
    <property type="entry name" value="Pyr_nuc-diS_OxRdtase"/>
</dbReference>
<dbReference type="Pfam" id="PF07992">
    <property type="entry name" value="Pyr_redox_2"/>
    <property type="match status" value="1"/>
</dbReference>
<evidence type="ECO:0000256" key="5">
    <source>
        <dbReference type="PIRSR" id="PIRSR000350-3"/>
    </source>
</evidence>
<dbReference type="Proteomes" id="UP000243937">
    <property type="component" value="Chromosome"/>
</dbReference>
<dbReference type="PRINTS" id="PR00368">
    <property type="entry name" value="FADPNR"/>
</dbReference>
<dbReference type="PANTHER" id="PTHR43014:SF4">
    <property type="entry name" value="PYRIDINE NUCLEOTIDE-DISULFIDE OXIDOREDUCTASE RCLA-RELATED"/>
    <property type="match status" value="1"/>
</dbReference>
<dbReference type="Gene3D" id="3.50.50.60">
    <property type="entry name" value="FAD/NAD(P)-binding domain"/>
    <property type="match status" value="2"/>
</dbReference>
<dbReference type="Gene3D" id="3.30.390.30">
    <property type="match status" value="1"/>
</dbReference>
<accession>A0A1Y0D427</accession>
<evidence type="ECO:0000313" key="10">
    <source>
        <dbReference type="Proteomes" id="UP000243937"/>
    </source>
</evidence>
<feature type="disulfide bond" description="Redox-active" evidence="6">
    <location>
        <begin position="44"/>
        <end position="49"/>
    </location>
</feature>
<evidence type="ECO:0000256" key="6">
    <source>
        <dbReference type="PIRSR" id="PIRSR000350-4"/>
    </source>
</evidence>
<feature type="binding site" evidence="5">
    <location>
        <begin position="179"/>
        <end position="186"/>
    </location>
    <ligand>
        <name>NAD(+)</name>
        <dbReference type="ChEBI" id="CHEBI:57540"/>
    </ligand>
</feature>
<dbReference type="KEGG" id="opf:CBP31_04420"/>
<keyword evidence="5" id="KW-0520">NAD</keyword>
<dbReference type="GO" id="GO:0003955">
    <property type="term" value="F:NAD(P)H dehydrogenase (quinone) activity"/>
    <property type="evidence" value="ECO:0007669"/>
    <property type="project" value="TreeGrafter"/>
</dbReference>
<dbReference type="PANTHER" id="PTHR43014">
    <property type="entry name" value="MERCURIC REDUCTASE"/>
    <property type="match status" value="1"/>
</dbReference>
<proteinExistence type="inferred from homology"/>
<comment type="similarity">
    <text evidence="1">Belongs to the class-I pyridine nucleotide-disulfide oxidoreductase family.</text>
</comment>
<evidence type="ECO:0000259" key="8">
    <source>
        <dbReference type="Pfam" id="PF07992"/>
    </source>
</evidence>
<evidence type="ECO:0000313" key="9">
    <source>
        <dbReference type="EMBL" id="ART81967.1"/>
    </source>
</evidence>
<feature type="binding site" evidence="5">
    <location>
        <begin position="142"/>
        <end position="144"/>
    </location>
    <ligand>
        <name>FAD</name>
        <dbReference type="ChEBI" id="CHEBI:57692"/>
    </ligand>
</feature>
<evidence type="ECO:0000256" key="3">
    <source>
        <dbReference type="ARBA" id="ARBA00022827"/>
    </source>
</evidence>
<dbReference type="PIRSF" id="PIRSF000350">
    <property type="entry name" value="Mercury_reductase_MerA"/>
    <property type="match status" value="1"/>
</dbReference>
<reference evidence="9 10" key="1">
    <citation type="journal article" date="2014" name="Int. J. Syst. Evol. Microbiol.">
        <title>Oceanisphaera profunda sp. nov., a marine bacterium isolated from deep-sea sediment, and emended description of the genus Oceanisphaera.</title>
        <authorList>
            <person name="Xu Z."/>
            <person name="Zhang X.Y."/>
            <person name="Su H.N."/>
            <person name="Yu Z.C."/>
            <person name="Liu C."/>
            <person name="Li H."/>
            <person name="Chen X.L."/>
            <person name="Song X.Y."/>
            <person name="Xie B.B."/>
            <person name="Qin Q.L."/>
            <person name="Zhou B.C."/>
            <person name="Shi M."/>
            <person name="Huang Y."/>
            <person name="Zhang Y.Z."/>
        </authorList>
    </citation>
    <scope>NUCLEOTIDE SEQUENCE [LARGE SCALE GENOMIC DNA]</scope>
    <source>
        <strain evidence="9 10">SM1222</strain>
    </source>
</reference>
<dbReference type="SUPFAM" id="SSF51905">
    <property type="entry name" value="FAD/NAD(P)-binding domain"/>
    <property type="match status" value="1"/>
</dbReference>
<sequence length="491" mass="53097">MSKQLQVDVAIIGSGTAGLAAWRTASKQGKKVLLIESGPLGTTCARVGCMPSKLLIAAADSAHAVRQATGFGVQPGKLTIDGKAVMQRVKSERDRFVSLVIDSIDSIPAENKLSGCARFVDTNTLMVDEHTQVTATSIVIATGSRATYPNDWQQLGDRLVINDDVFAWDDLPKSVALFGPGVIGLELGQALHRLGVKVWMLGRGGKLGPFTDEKVMDYAQTLFSAEFYLDTDAKVQRMHRVGEQVEIEFTDPEGVNEAILVDYVIAATGRRPNVDKLGLEALDLALDEKGTPVVDAHTMQTSMAHIFLAGDASNLLPLLHEANDQGRIAGDNAARFPQVLPGFRHSTLSIVFTSPQIAMVGESYQALELRSQQGGQHSSESGTCFAVGEASFEDQGRSRVMRRNQGLLRVYGELVTGRFLGAEMIAPEAEHLAHLLAWAHQSEMTVAQMLTMPFYHPVVEEGLRTALRDLNANLKLGSAIEDRCMECGVGD</sequence>
<evidence type="ECO:0000256" key="1">
    <source>
        <dbReference type="ARBA" id="ARBA00007532"/>
    </source>
</evidence>
<gene>
    <name evidence="9" type="ORF">CBP31_04420</name>
</gene>
<evidence type="ECO:0000259" key="7">
    <source>
        <dbReference type="Pfam" id="PF02852"/>
    </source>
</evidence>
<protein>
    <submittedName>
        <fullName evidence="9">Dihydrolipoyl dehydrogenase</fullName>
    </submittedName>
</protein>
<dbReference type="PRINTS" id="PR00411">
    <property type="entry name" value="PNDRDTASEI"/>
</dbReference>
<name>A0A1Y0D427_9GAMM</name>
<feature type="domain" description="FAD/NAD(P)-binding" evidence="8">
    <location>
        <begin position="8"/>
        <end position="326"/>
    </location>
</feature>
<dbReference type="Pfam" id="PF02852">
    <property type="entry name" value="Pyr_redox_dim"/>
    <property type="match status" value="1"/>
</dbReference>
<dbReference type="AlphaFoldDB" id="A0A1Y0D427"/>
<feature type="active site" description="Proton acceptor" evidence="4">
    <location>
        <position position="456"/>
    </location>
</feature>
<dbReference type="GO" id="GO:0050660">
    <property type="term" value="F:flavin adenine dinucleotide binding"/>
    <property type="evidence" value="ECO:0007669"/>
    <property type="project" value="TreeGrafter"/>
</dbReference>
<keyword evidence="3 5" id="KW-0274">FAD</keyword>
<keyword evidence="10" id="KW-1185">Reference proteome</keyword>
<keyword evidence="2" id="KW-0285">Flavoprotein</keyword>
<evidence type="ECO:0000256" key="4">
    <source>
        <dbReference type="PIRSR" id="PIRSR000350-2"/>
    </source>
</evidence>
<feature type="binding site" evidence="5">
    <location>
        <position position="269"/>
    </location>
    <ligand>
        <name>NAD(+)</name>
        <dbReference type="ChEBI" id="CHEBI:57540"/>
    </ligand>
</feature>
<dbReference type="InterPro" id="IPR004099">
    <property type="entry name" value="Pyr_nucl-diS_OxRdtase_dimer"/>
</dbReference>
<comment type="cofactor">
    <cofactor evidence="5">
        <name>FAD</name>
        <dbReference type="ChEBI" id="CHEBI:57692"/>
    </cofactor>
    <text evidence="5">Binds 1 FAD per subunit.</text>
</comment>